<organism evidence="1 2">
    <name type="scientific">Fibrobacter intestinalis</name>
    <dbReference type="NCBI Taxonomy" id="28122"/>
    <lineage>
        <taxon>Bacteria</taxon>
        <taxon>Pseudomonadati</taxon>
        <taxon>Fibrobacterota</taxon>
        <taxon>Fibrobacteria</taxon>
        <taxon>Fibrobacterales</taxon>
        <taxon>Fibrobacteraceae</taxon>
        <taxon>Fibrobacter</taxon>
    </lineage>
</organism>
<sequence length="42" mass="4382">MRILNFTSAGLVAILAVVTACSTDFEIMDDMKCAAGDNKACA</sequence>
<accession>A0A1M6Z5I2</accession>
<dbReference type="RefSeq" id="WP_280522147.1">
    <property type="nucleotide sequence ID" value="NZ_FRAW01000053.1"/>
</dbReference>
<evidence type="ECO:0000313" key="1">
    <source>
        <dbReference type="EMBL" id="SHL25549.1"/>
    </source>
</evidence>
<reference evidence="2" key="1">
    <citation type="submission" date="2016-11" db="EMBL/GenBank/DDBJ databases">
        <authorList>
            <person name="Varghese N."/>
            <person name="Submissions S."/>
        </authorList>
    </citation>
    <scope>NUCLEOTIDE SEQUENCE [LARGE SCALE GENOMIC DNA]</scope>
    <source>
        <strain evidence="2">UWOS</strain>
    </source>
</reference>
<protein>
    <recommendedName>
        <fullName evidence="3">Lipoprotein</fullName>
    </recommendedName>
</protein>
<dbReference type="AlphaFoldDB" id="A0A1M6Z5I2"/>
<dbReference type="PROSITE" id="PS51257">
    <property type="entry name" value="PROKAR_LIPOPROTEIN"/>
    <property type="match status" value="1"/>
</dbReference>
<gene>
    <name evidence="1" type="ORF">SAMN05720469_1539</name>
</gene>
<keyword evidence="2" id="KW-1185">Reference proteome</keyword>
<name>A0A1M6Z5I2_9BACT</name>
<evidence type="ECO:0008006" key="3">
    <source>
        <dbReference type="Google" id="ProtNLM"/>
    </source>
</evidence>
<dbReference type="Proteomes" id="UP000184275">
    <property type="component" value="Unassembled WGS sequence"/>
</dbReference>
<dbReference type="EMBL" id="FRAW01000053">
    <property type="protein sequence ID" value="SHL25549.1"/>
    <property type="molecule type" value="Genomic_DNA"/>
</dbReference>
<evidence type="ECO:0000313" key="2">
    <source>
        <dbReference type="Proteomes" id="UP000184275"/>
    </source>
</evidence>
<proteinExistence type="predicted"/>